<proteinExistence type="predicted"/>
<comment type="caution">
    <text evidence="2">The sequence shown here is derived from an EMBL/GenBank/DDBJ whole genome shotgun (WGS) entry which is preliminary data.</text>
</comment>
<keyword evidence="1" id="KW-0812">Transmembrane</keyword>
<feature type="transmembrane region" description="Helical" evidence="1">
    <location>
        <begin position="125"/>
        <end position="142"/>
    </location>
</feature>
<organism evidence="2 3">
    <name type="scientific">Candidatus Roizmanbacteria bacterium RIFCSPHIGHO2_02_FULL_43_11</name>
    <dbReference type="NCBI Taxonomy" id="1802043"/>
    <lineage>
        <taxon>Bacteria</taxon>
        <taxon>Candidatus Roizmaniibacteriota</taxon>
    </lineage>
</organism>
<evidence type="ECO:0000313" key="3">
    <source>
        <dbReference type="Proteomes" id="UP000178098"/>
    </source>
</evidence>
<dbReference type="Proteomes" id="UP000178098">
    <property type="component" value="Unassembled WGS sequence"/>
</dbReference>
<feature type="transmembrane region" description="Helical" evidence="1">
    <location>
        <begin position="28"/>
        <end position="47"/>
    </location>
</feature>
<keyword evidence="1" id="KW-1133">Transmembrane helix</keyword>
<gene>
    <name evidence="2" type="ORF">A3D08_00035</name>
</gene>
<sequence length="213" mass="24008">MQKLYILSTLVLVVFVSFLVSLSGLKAYYLEFLALGCVLFLALRRFGTGLGQRLINVAQSILFTFTILYVVLSTGGLQSPYFFFVYFLLFGLSLLLDPFVSLSTALAIVGLFLSQFSAGKSLSELLPVVALPFLVPFALYLGQEHRMLQKEHEVRTVEKEDAMLFVSTIMKGHLDELQKVVQGFTGDHDLHTMMRMIRRMKTLIDKYEKGTSV</sequence>
<feature type="transmembrane region" description="Helical" evidence="1">
    <location>
        <begin position="54"/>
        <end position="72"/>
    </location>
</feature>
<feature type="transmembrane region" description="Helical" evidence="1">
    <location>
        <begin position="84"/>
        <end position="113"/>
    </location>
</feature>
<dbReference type="AlphaFoldDB" id="A0A1F7HL33"/>
<evidence type="ECO:0000256" key="1">
    <source>
        <dbReference type="SAM" id="Phobius"/>
    </source>
</evidence>
<evidence type="ECO:0000313" key="2">
    <source>
        <dbReference type="EMBL" id="OGK31910.1"/>
    </source>
</evidence>
<name>A0A1F7HL33_9BACT</name>
<reference evidence="2 3" key="1">
    <citation type="journal article" date="2016" name="Nat. Commun.">
        <title>Thousands of microbial genomes shed light on interconnected biogeochemical processes in an aquifer system.</title>
        <authorList>
            <person name="Anantharaman K."/>
            <person name="Brown C.T."/>
            <person name="Hug L.A."/>
            <person name="Sharon I."/>
            <person name="Castelle C.J."/>
            <person name="Probst A.J."/>
            <person name="Thomas B.C."/>
            <person name="Singh A."/>
            <person name="Wilkins M.J."/>
            <person name="Karaoz U."/>
            <person name="Brodie E.L."/>
            <person name="Williams K.H."/>
            <person name="Hubbard S.S."/>
            <person name="Banfield J.F."/>
        </authorList>
    </citation>
    <scope>NUCLEOTIDE SEQUENCE [LARGE SCALE GENOMIC DNA]</scope>
</reference>
<keyword evidence="1" id="KW-0472">Membrane</keyword>
<protein>
    <submittedName>
        <fullName evidence="2">Uncharacterized protein</fullName>
    </submittedName>
</protein>
<feature type="transmembrane region" description="Helical" evidence="1">
    <location>
        <begin position="5"/>
        <end position="22"/>
    </location>
</feature>
<dbReference type="EMBL" id="MFZT01000005">
    <property type="protein sequence ID" value="OGK31910.1"/>
    <property type="molecule type" value="Genomic_DNA"/>
</dbReference>
<accession>A0A1F7HL33</accession>